<protein>
    <submittedName>
        <fullName evidence="2">Uncharacterized protein</fullName>
    </submittedName>
</protein>
<dbReference type="Proteomes" id="UP000734854">
    <property type="component" value="Unassembled WGS sequence"/>
</dbReference>
<reference evidence="2 3" key="1">
    <citation type="submission" date="2020-08" db="EMBL/GenBank/DDBJ databases">
        <title>Plant Genome Project.</title>
        <authorList>
            <person name="Zhang R.-G."/>
        </authorList>
    </citation>
    <scope>NUCLEOTIDE SEQUENCE [LARGE SCALE GENOMIC DNA]</scope>
    <source>
        <tissue evidence="2">Rhizome</tissue>
    </source>
</reference>
<name>A0A8J5GPJ5_ZINOF</name>
<organism evidence="2 3">
    <name type="scientific">Zingiber officinale</name>
    <name type="common">Ginger</name>
    <name type="synonym">Amomum zingiber</name>
    <dbReference type="NCBI Taxonomy" id="94328"/>
    <lineage>
        <taxon>Eukaryota</taxon>
        <taxon>Viridiplantae</taxon>
        <taxon>Streptophyta</taxon>
        <taxon>Embryophyta</taxon>
        <taxon>Tracheophyta</taxon>
        <taxon>Spermatophyta</taxon>
        <taxon>Magnoliopsida</taxon>
        <taxon>Liliopsida</taxon>
        <taxon>Zingiberales</taxon>
        <taxon>Zingiberaceae</taxon>
        <taxon>Zingiber</taxon>
    </lineage>
</organism>
<feature type="region of interest" description="Disordered" evidence="1">
    <location>
        <begin position="234"/>
        <end position="286"/>
    </location>
</feature>
<keyword evidence="3" id="KW-1185">Reference proteome</keyword>
<evidence type="ECO:0000256" key="1">
    <source>
        <dbReference type="SAM" id="MobiDB-lite"/>
    </source>
</evidence>
<evidence type="ECO:0000313" key="3">
    <source>
        <dbReference type="Proteomes" id="UP000734854"/>
    </source>
</evidence>
<feature type="compositionally biased region" description="Basic and acidic residues" evidence="1">
    <location>
        <begin position="234"/>
        <end position="251"/>
    </location>
</feature>
<dbReference type="EMBL" id="JACMSC010000009">
    <property type="protein sequence ID" value="KAG6507480.1"/>
    <property type="molecule type" value="Genomic_DNA"/>
</dbReference>
<comment type="caution">
    <text evidence="2">The sequence shown here is derived from an EMBL/GenBank/DDBJ whole genome shotgun (WGS) entry which is preliminary data.</text>
</comment>
<sequence>MIASVAFCFPAPSFSSTAHCPRSLPSLKVATRKAKKSTSRTLERSRRETGGRRRSGVCRAELLHDAPFAFAIGACVLNSLIFPVPAGESEDEEGGGGIDSTDTRFAVMGIISFIPYFNWLVKLLDIVLGSFVMPEMILLNFCFSFSLSSSQSWVFAWMDSGRQRYLVYSIVYLAPYLRSNLSLSPEESWLPIASIFVCILHIQLEVSIKNGDVQSIKFFDEALKQFSQMIKKRDIESKRHQHRPKEDDSKHMRLPSSHGLREKPKEWDNSRKENEELEDERKDKQG</sequence>
<proteinExistence type="predicted"/>
<gene>
    <name evidence="2" type="ORF">ZIOFF_032827</name>
</gene>
<dbReference type="AlphaFoldDB" id="A0A8J5GPJ5"/>
<feature type="compositionally biased region" description="Basic and acidic residues" evidence="1">
    <location>
        <begin position="259"/>
        <end position="286"/>
    </location>
</feature>
<dbReference type="PANTHER" id="PTHR36804:SF1">
    <property type="entry name" value="OS04G0585600 PROTEIN"/>
    <property type="match status" value="1"/>
</dbReference>
<accession>A0A8J5GPJ5</accession>
<evidence type="ECO:0000313" key="2">
    <source>
        <dbReference type="EMBL" id="KAG6507480.1"/>
    </source>
</evidence>
<dbReference type="PANTHER" id="PTHR36804">
    <property type="entry name" value="OSJNBA0013K16.11 PROTEIN"/>
    <property type="match status" value="1"/>
</dbReference>